<feature type="non-terminal residue" evidence="1">
    <location>
        <position position="67"/>
    </location>
</feature>
<dbReference type="Proteomes" id="UP000822688">
    <property type="component" value="Chromosome V"/>
</dbReference>
<name>A0A8T0HTH3_CERPU</name>
<accession>A0A8T0HTH3</accession>
<protein>
    <submittedName>
        <fullName evidence="1">Uncharacterized protein</fullName>
    </submittedName>
</protein>
<evidence type="ECO:0000313" key="1">
    <source>
        <dbReference type="EMBL" id="KAG0574039.1"/>
    </source>
</evidence>
<proteinExistence type="predicted"/>
<evidence type="ECO:0000313" key="2">
    <source>
        <dbReference type="Proteomes" id="UP000822688"/>
    </source>
</evidence>
<gene>
    <name evidence="1" type="ORF">KC19_VG229800</name>
</gene>
<dbReference type="EMBL" id="CM026426">
    <property type="protein sequence ID" value="KAG0574039.1"/>
    <property type="molecule type" value="Genomic_DNA"/>
</dbReference>
<keyword evidence="2" id="KW-1185">Reference proteome</keyword>
<dbReference type="AlphaFoldDB" id="A0A8T0HTH3"/>
<organism evidence="1 2">
    <name type="scientific">Ceratodon purpureus</name>
    <name type="common">Fire moss</name>
    <name type="synonym">Dicranum purpureum</name>
    <dbReference type="NCBI Taxonomy" id="3225"/>
    <lineage>
        <taxon>Eukaryota</taxon>
        <taxon>Viridiplantae</taxon>
        <taxon>Streptophyta</taxon>
        <taxon>Embryophyta</taxon>
        <taxon>Bryophyta</taxon>
        <taxon>Bryophytina</taxon>
        <taxon>Bryopsida</taxon>
        <taxon>Dicranidae</taxon>
        <taxon>Pseudoditrichales</taxon>
        <taxon>Ditrichaceae</taxon>
        <taxon>Ceratodon</taxon>
    </lineage>
</organism>
<comment type="caution">
    <text evidence="1">The sequence shown here is derived from an EMBL/GenBank/DDBJ whole genome shotgun (WGS) entry which is preliminary data.</text>
</comment>
<sequence length="67" mass="7520">MLVMPETNCAFKALSIQTSWMPILISKFKADRDDDTLTITDSGVKKTREELTESSVGELHGFFLVLL</sequence>
<reference evidence="1" key="1">
    <citation type="submission" date="2020-06" db="EMBL/GenBank/DDBJ databases">
        <title>WGS assembly of Ceratodon purpureus strain R40.</title>
        <authorList>
            <person name="Carey S.B."/>
            <person name="Jenkins J."/>
            <person name="Shu S."/>
            <person name="Lovell J.T."/>
            <person name="Sreedasyam A."/>
            <person name="Maumus F."/>
            <person name="Tiley G.P."/>
            <person name="Fernandez-Pozo N."/>
            <person name="Barry K."/>
            <person name="Chen C."/>
            <person name="Wang M."/>
            <person name="Lipzen A."/>
            <person name="Daum C."/>
            <person name="Saski C.A."/>
            <person name="Payton A.C."/>
            <person name="Mcbreen J.C."/>
            <person name="Conrad R.E."/>
            <person name="Kollar L.M."/>
            <person name="Olsson S."/>
            <person name="Huttunen S."/>
            <person name="Landis J.B."/>
            <person name="Wickett N.J."/>
            <person name="Johnson M.G."/>
            <person name="Rensing S.A."/>
            <person name="Grimwood J."/>
            <person name="Schmutz J."/>
            <person name="Mcdaniel S.F."/>
        </authorList>
    </citation>
    <scope>NUCLEOTIDE SEQUENCE</scope>
    <source>
        <strain evidence="1">R40</strain>
    </source>
</reference>